<organism evidence="2 3">
    <name type="scientific">Acetobacterium paludosum</name>
    <dbReference type="NCBI Taxonomy" id="52693"/>
    <lineage>
        <taxon>Bacteria</taxon>
        <taxon>Bacillati</taxon>
        <taxon>Bacillota</taxon>
        <taxon>Clostridia</taxon>
        <taxon>Eubacteriales</taxon>
        <taxon>Eubacteriaceae</taxon>
        <taxon>Acetobacterium</taxon>
    </lineage>
</organism>
<keyword evidence="3" id="KW-1185">Reference proteome</keyword>
<feature type="transmembrane region" description="Helical" evidence="1">
    <location>
        <begin position="58"/>
        <end position="81"/>
    </location>
</feature>
<dbReference type="EMBL" id="WJBD01000003">
    <property type="protein sequence ID" value="MBC3887379.1"/>
    <property type="molecule type" value="Genomic_DNA"/>
</dbReference>
<evidence type="ECO:0000313" key="3">
    <source>
        <dbReference type="Proteomes" id="UP000616595"/>
    </source>
</evidence>
<dbReference type="OrthoDB" id="1778522at2"/>
<gene>
    <name evidence="2" type="ORF">GH810_03530</name>
</gene>
<proteinExistence type="predicted"/>
<accession>A0A923HVJ7</accession>
<sequence length="162" mass="18607">MDVNKDQSNSKMKLMQFGYTLLIWATPFLYLTIFPWILNYTKFLARDELSFGPNASMVYQTLSVFILPIAFNLFIGCSVFIMGFGFKKYKTKAIVGGYMIGIIYALIILLSYSIYFNINLPLVNQIFRLGIYTGPGNSSFILVFYGLLLYQVVKRYRVAKSN</sequence>
<comment type="caution">
    <text evidence="2">The sequence shown here is derived from an EMBL/GenBank/DDBJ whole genome shotgun (WGS) entry which is preliminary data.</text>
</comment>
<protein>
    <submittedName>
        <fullName evidence="2">Uncharacterized protein</fullName>
    </submittedName>
</protein>
<name>A0A923HVJ7_9FIRM</name>
<feature type="transmembrane region" description="Helical" evidence="1">
    <location>
        <begin position="21"/>
        <end position="38"/>
    </location>
</feature>
<evidence type="ECO:0000256" key="1">
    <source>
        <dbReference type="SAM" id="Phobius"/>
    </source>
</evidence>
<dbReference type="AlphaFoldDB" id="A0A923HVJ7"/>
<dbReference type="Proteomes" id="UP000616595">
    <property type="component" value="Unassembled WGS sequence"/>
</dbReference>
<feature type="transmembrane region" description="Helical" evidence="1">
    <location>
        <begin position="135"/>
        <end position="153"/>
    </location>
</feature>
<feature type="transmembrane region" description="Helical" evidence="1">
    <location>
        <begin position="93"/>
        <end position="115"/>
    </location>
</feature>
<reference evidence="2" key="1">
    <citation type="submission" date="2019-10" db="EMBL/GenBank/DDBJ databases">
        <authorList>
            <person name="Ross D.E."/>
            <person name="Gulliver D."/>
        </authorList>
    </citation>
    <scope>NUCLEOTIDE SEQUENCE</scope>
    <source>
        <strain evidence="2">DER-2019</strain>
    </source>
</reference>
<dbReference type="RefSeq" id="WP_148565766.1">
    <property type="nucleotide sequence ID" value="NZ_RXYA01000002.1"/>
</dbReference>
<keyword evidence="1" id="KW-0472">Membrane</keyword>
<keyword evidence="1" id="KW-0812">Transmembrane</keyword>
<evidence type="ECO:0000313" key="2">
    <source>
        <dbReference type="EMBL" id="MBC3887379.1"/>
    </source>
</evidence>
<reference evidence="2" key="2">
    <citation type="submission" date="2020-10" db="EMBL/GenBank/DDBJ databases">
        <title>Comparative genomics of the Acetobacterium genus.</title>
        <authorList>
            <person name="Marshall C."/>
            <person name="May H."/>
            <person name="Norman S."/>
        </authorList>
    </citation>
    <scope>NUCLEOTIDE SEQUENCE</scope>
    <source>
        <strain evidence="2">DER-2019</strain>
    </source>
</reference>
<keyword evidence="1" id="KW-1133">Transmembrane helix</keyword>